<dbReference type="HOGENOM" id="CLU_915794_0_0_1"/>
<name>I2H2B5_HENB6</name>
<dbReference type="KEGG" id="tbl:TBLA_0C07260"/>
<proteinExistence type="predicted"/>
<gene>
    <name evidence="2" type="primary">TBLA0C07260</name>
    <name evidence="2" type="ORF">TBLA_0C07260</name>
</gene>
<feature type="region of interest" description="Disordered" evidence="1">
    <location>
        <begin position="1"/>
        <end position="25"/>
    </location>
</feature>
<dbReference type="Proteomes" id="UP000002866">
    <property type="component" value="Chromosome 3"/>
</dbReference>
<feature type="compositionally biased region" description="Basic and acidic residues" evidence="1">
    <location>
        <begin position="181"/>
        <end position="196"/>
    </location>
</feature>
<sequence>METPFSSSIRDKIAPTSDEGISSKSLQKTTKDTLYMDQTSFDFEFNKYKFRVYLDKPALPREFVTAPKSLDEKLEDMINDKTTSDFLEKVEEASSSANKYKVLRDIATVLDNFAQIKEYCNSIDDIKHFCEESHLNTFKGSINTWKLKFIDGLKRPGGRIPIQVMKFVTLYTNNINSEQEAEKKAEKKNLEKESNKKSSATSSKKSTKNPTNSRKKLPKFLAVSHIMELSGPFKKQNSTIQNAYEAAYLTEKSKNENVQPFKKWANQYYVAMKPAYILKYLYDIKDTDDFKEFIEYNLESLLSY</sequence>
<organism evidence="2 3">
    <name type="scientific">Henningerozyma blattae (strain ATCC 34711 / CBS 6284 / DSM 70876 / NBRC 10599 / NRRL Y-10934 / UCD 77-7)</name>
    <name type="common">Yeast</name>
    <name type="synonym">Tetrapisispora blattae</name>
    <dbReference type="NCBI Taxonomy" id="1071380"/>
    <lineage>
        <taxon>Eukaryota</taxon>
        <taxon>Fungi</taxon>
        <taxon>Dikarya</taxon>
        <taxon>Ascomycota</taxon>
        <taxon>Saccharomycotina</taxon>
        <taxon>Saccharomycetes</taxon>
        <taxon>Saccharomycetales</taxon>
        <taxon>Saccharomycetaceae</taxon>
        <taxon>Henningerozyma</taxon>
    </lineage>
</organism>
<evidence type="ECO:0000313" key="3">
    <source>
        <dbReference type="Proteomes" id="UP000002866"/>
    </source>
</evidence>
<dbReference type="GeneID" id="14495497"/>
<protein>
    <submittedName>
        <fullName evidence="2">Uncharacterized protein</fullName>
    </submittedName>
</protein>
<keyword evidence="3" id="KW-1185">Reference proteome</keyword>
<feature type="compositionally biased region" description="Low complexity" evidence="1">
    <location>
        <begin position="197"/>
        <end position="212"/>
    </location>
</feature>
<dbReference type="InParanoid" id="I2H2B5"/>
<evidence type="ECO:0000256" key="1">
    <source>
        <dbReference type="SAM" id="MobiDB-lite"/>
    </source>
</evidence>
<accession>I2H2B5</accession>
<feature type="region of interest" description="Disordered" evidence="1">
    <location>
        <begin position="181"/>
        <end position="214"/>
    </location>
</feature>
<dbReference type="RefSeq" id="XP_004180036.1">
    <property type="nucleotide sequence ID" value="XM_004179988.1"/>
</dbReference>
<dbReference type="EMBL" id="HE806318">
    <property type="protein sequence ID" value="CCH60517.1"/>
    <property type="molecule type" value="Genomic_DNA"/>
</dbReference>
<reference evidence="2 3" key="1">
    <citation type="journal article" date="2011" name="Proc. Natl. Acad. Sci. U.S.A.">
        <title>Evolutionary erosion of yeast sex chromosomes by mating-type switching accidents.</title>
        <authorList>
            <person name="Gordon J.L."/>
            <person name="Armisen D."/>
            <person name="Proux-Wera E."/>
            <person name="Oheigeartaigh S.S."/>
            <person name="Byrne K.P."/>
            <person name="Wolfe K.H."/>
        </authorList>
    </citation>
    <scope>NUCLEOTIDE SEQUENCE [LARGE SCALE GENOMIC DNA]</scope>
    <source>
        <strain evidence="3">ATCC 34711 / CBS 6284 / DSM 70876 / NBRC 10599 / NRRL Y-10934 / UCD 77-7</strain>
    </source>
</reference>
<evidence type="ECO:0000313" key="2">
    <source>
        <dbReference type="EMBL" id="CCH60517.1"/>
    </source>
</evidence>
<dbReference type="AlphaFoldDB" id="I2H2B5"/>